<dbReference type="EMBL" id="CP000233">
    <property type="protein sequence ID" value="ABD99226.1"/>
    <property type="molecule type" value="Genomic_DNA"/>
</dbReference>
<proteinExistence type="predicted"/>
<gene>
    <name evidence="1" type="ordered locus">LSL_0416</name>
</gene>
<dbReference type="HOGENOM" id="CLU_3081231_0_0_9"/>
<dbReference type="AlphaFoldDB" id="Q1WUV9"/>
<evidence type="ECO:0000313" key="2">
    <source>
        <dbReference type="Proteomes" id="UP000006559"/>
    </source>
</evidence>
<accession>Q1WUV9</accession>
<keyword evidence="2" id="KW-1185">Reference proteome</keyword>
<dbReference type="KEGG" id="lsl:LSL_0416"/>
<dbReference type="Proteomes" id="UP000006559">
    <property type="component" value="Chromosome"/>
</dbReference>
<reference evidence="1 2" key="1">
    <citation type="journal article" date="2006" name="Proc. Natl. Acad. Sci. U.S.A.">
        <title>Multireplicon genome architecture of Lactobacillus salivarius.</title>
        <authorList>
            <person name="Claesson M.J."/>
            <person name="Li Y."/>
            <person name="Leahy S."/>
            <person name="Canchaya C."/>
            <person name="van Pijkeren J.P."/>
            <person name="Cerdeno-Tarraga A.M."/>
            <person name="Parkhill J."/>
            <person name="Flynn S."/>
            <person name="O'Sullivan G.C."/>
            <person name="Collins J.K."/>
            <person name="Higgins D."/>
            <person name="Shanahan F."/>
            <person name="Fitzgerald G.F."/>
            <person name="van Sinderen D."/>
            <person name="O'Toole P.W."/>
        </authorList>
    </citation>
    <scope>NUCLEOTIDE SEQUENCE [LARGE SCALE GENOMIC DNA]</scope>
    <source>
        <strain evidence="1 2">UCC118</strain>
    </source>
</reference>
<evidence type="ECO:0000313" key="1">
    <source>
        <dbReference type="EMBL" id="ABD99226.1"/>
    </source>
</evidence>
<sequence>MTLKNLIQYLDDISTISNRQNFDIRKLYGDGGNRTRVQAYRHLNLYVHRHTI</sequence>
<organism evidence="1 2">
    <name type="scientific">Ligilactobacillus salivarius (strain UCC118)</name>
    <name type="common">Lactobacillus salivarius</name>
    <dbReference type="NCBI Taxonomy" id="362948"/>
    <lineage>
        <taxon>Bacteria</taxon>
        <taxon>Bacillati</taxon>
        <taxon>Bacillota</taxon>
        <taxon>Bacilli</taxon>
        <taxon>Lactobacillales</taxon>
        <taxon>Lactobacillaceae</taxon>
        <taxon>Ligilactobacillus</taxon>
    </lineage>
</organism>
<protein>
    <submittedName>
        <fullName evidence="1">Uncharacterized protein</fullName>
    </submittedName>
</protein>
<name>Q1WUV9_LIGS1</name>